<dbReference type="Pfam" id="PF01068">
    <property type="entry name" value="DNA_ligase_A_M"/>
    <property type="match status" value="2"/>
</dbReference>
<dbReference type="EMBL" id="JAKOGI010002024">
    <property type="protein sequence ID" value="KAJ8423224.1"/>
    <property type="molecule type" value="Genomic_DNA"/>
</dbReference>
<dbReference type="Gene3D" id="3.30.1490.70">
    <property type="match status" value="1"/>
</dbReference>
<dbReference type="AlphaFoldDB" id="A0A9Q1GPJ3"/>
<dbReference type="GO" id="GO:0005739">
    <property type="term" value="C:mitochondrion"/>
    <property type="evidence" value="ECO:0007669"/>
    <property type="project" value="TreeGrafter"/>
</dbReference>
<evidence type="ECO:0000313" key="12">
    <source>
        <dbReference type="EMBL" id="KAJ8423224.1"/>
    </source>
</evidence>
<dbReference type="SUPFAM" id="SSF56091">
    <property type="entry name" value="DNA ligase/mRNA capping enzyme, catalytic domain"/>
    <property type="match status" value="1"/>
</dbReference>
<dbReference type="OrthoDB" id="206088at2759"/>
<keyword evidence="7" id="KW-0067">ATP-binding</keyword>
<dbReference type="InterPro" id="IPR012309">
    <property type="entry name" value="DNA_ligase_ATP-dep_C"/>
</dbReference>
<protein>
    <recommendedName>
        <fullName evidence="11">ATP-dependent DNA ligase family profile domain-containing protein</fullName>
    </recommendedName>
</protein>
<name>A0A9Q1GPJ3_9CARY</name>
<proteinExistence type="inferred from homology"/>
<dbReference type="Proteomes" id="UP001153076">
    <property type="component" value="Unassembled WGS sequence"/>
</dbReference>
<dbReference type="Gene3D" id="1.10.3260.10">
    <property type="entry name" value="DNA ligase, ATP-dependent, N-terminal domain"/>
    <property type="match status" value="2"/>
</dbReference>
<evidence type="ECO:0000313" key="13">
    <source>
        <dbReference type="Proteomes" id="UP001153076"/>
    </source>
</evidence>
<dbReference type="Pfam" id="PF04679">
    <property type="entry name" value="DNA_ligase_A_C"/>
    <property type="match status" value="1"/>
</dbReference>
<dbReference type="PROSITE" id="PS50160">
    <property type="entry name" value="DNA_LIGASE_A3"/>
    <property type="match status" value="1"/>
</dbReference>
<dbReference type="GO" id="GO:0006273">
    <property type="term" value="P:lagging strand elongation"/>
    <property type="evidence" value="ECO:0007669"/>
    <property type="project" value="TreeGrafter"/>
</dbReference>
<dbReference type="GO" id="GO:0003677">
    <property type="term" value="F:DNA binding"/>
    <property type="evidence" value="ECO:0007669"/>
    <property type="project" value="InterPro"/>
</dbReference>
<dbReference type="FunFam" id="2.40.50.140:FF:000062">
    <property type="entry name" value="DNA ligase"/>
    <property type="match status" value="1"/>
</dbReference>
<comment type="similarity">
    <text evidence="1">Belongs to the ATP-dependent DNA ligase family.</text>
</comment>
<dbReference type="Pfam" id="PF04675">
    <property type="entry name" value="DNA_ligase_A_N"/>
    <property type="match status" value="1"/>
</dbReference>
<dbReference type="SUPFAM" id="SSF117018">
    <property type="entry name" value="ATP-dependent DNA ligase DNA-binding domain"/>
    <property type="match status" value="1"/>
</dbReference>
<organism evidence="12 13">
    <name type="scientific">Carnegiea gigantea</name>
    <dbReference type="NCBI Taxonomy" id="171969"/>
    <lineage>
        <taxon>Eukaryota</taxon>
        <taxon>Viridiplantae</taxon>
        <taxon>Streptophyta</taxon>
        <taxon>Embryophyta</taxon>
        <taxon>Tracheophyta</taxon>
        <taxon>Spermatophyta</taxon>
        <taxon>Magnoliopsida</taxon>
        <taxon>eudicotyledons</taxon>
        <taxon>Gunneridae</taxon>
        <taxon>Pentapetalae</taxon>
        <taxon>Caryophyllales</taxon>
        <taxon>Cactineae</taxon>
        <taxon>Cactaceae</taxon>
        <taxon>Cactoideae</taxon>
        <taxon>Echinocereeae</taxon>
        <taxon>Carnegiea</taxon>
    </lineage>
</organism>
<keyword evidence="13" id="KW-1185">Reference proteome</keyword>
<dbReference type="GO" id="GO:0005634">
    <property type="term" value="C:nucleus"/>
    <property type="evidence" value="ECO:0007669"/>
    <property type="project" value="TreeGrafter"/>
</dbReference>
<dbReference type="Gene3D" id="3.30.470.30">
    <property type="entry name" value="DNA ligase/mRNA capping enzyme"/>
    <property type="match status" value="1"/>
</dbReference>
<keyword evidence="10" id="KW-0131">Cell cycle</keyword>
<keyword evidence="9" id="KW-0234">DNA repair</keyword>
<evidence type="ECO:0000256" key="1">
    <source>
        <dbReference type="ARBA" id="ARBA00007572"/>
    </source>
</evidence>
<sequence length="572" mass="63059">MMRKVELLKSPAEDFEPRSVVCWDDGEKVPFIFLCLAFEMISSTAKTSLKTRIATNMLWAVMEFGASGDLLAVLCLSAYQISPIHEGGSDLGNGLVAEKARSSQTLMCNLHPLAVSKESGEHSIKKKKNHIKALLVAARHCEPKYLIRLLLPKSKLRIGCAKAALLDALGRAAAFAEKESVPQGNFQLHLDNACKIIAVDMVQMAHAMVPVYDRIVAALLSGGVWNLSQTCGFSLGIPSEPMLSVAAKSVSEIVKRYSDLECTYEYKYDGVRTQIHCMEDGSVEIYSRNLECYTEKYPDVILAVKRLKKFFVKSCAVDCEIVAYDRQKRKILPLQGCQCDSRKQEGQEHGKIVNAPADIHLKDSFEADPGFLQFATALDSSDQQAIQGFLHAAIVAGCEGLVVKTLNADAAYKPDHNFTMHCSLWDSLELVPIAGYYGDGKRKGVYGSFLLACYDSENEEFQAITKTGTGFTDEMLGECSAILKSTLIPKPKPNYRYLTSQDTPDEWFEPSEVWEIIAAGLTISPVYYAGTGIVDSDKGISLRAPCIYRIHPDKCPEGATTSQQVAEMYCNQ</sequence>
<keyword evidence="8" id="KW-0233">DNA recombination</keyword>
<dbReference type="GO" id="GO:0006310">
    <property type="term" value="P:DNA recombination"/>
    <property type="evidence" value="ECO:0007669"/>
    <property type="project" value="UniProtKB-KW"/>
</dbReference>
<dbReference type="GO" id="GO:0003910">
    <property type="term" value="F:DNA ligase (ATP) activity"/>
    <property type="evidence" value="ECO:0007669"/>
    <property type="project" value="InterPro"/>
</dbReference>
<dbReference type="InterPro" id="IPR012310">
    <property type="entry name" value="DNA_ligase_ATP-dep_cent"/>
</dbReference>
<dbReference type="SUPFAM" id="SSF50249">
    <property type="entry name" value="Nucleic acid-binding proteins"/>
    <property type="match status" value="1"/>
</dbReference>
<evidence type="ECO:0000256" key="10">
    <source>
        <dbReference type="ARBA" id="ARBA00023306"/>
    </source>
</evidence>
<comment type="caution">
    <text evidence="12">The sequence shown here is derived from an EMBL/GenBank/DDBJ whole genome shotgun (WGS) entry which is preliminary data.</text>
</comment>
<evidence type="ECO:0000256" key="9">
    <source>
        <dbReference type="ARBA" id="ARBA00023204"/>
    </source>
</evidence>
<keyword evidence="6" id="KW-0227">DNA damage</keyword>
<evidence type="ECO:0000256" key="3">
    <source>
        <dbReference type="ARBA" id="ARBA00022618"/>
    </source>
</evidence>
<evidence type="ECO:0000256" key="8">
    <source>
        <dbReference type="ARBA" id="ARBA00023172"/>
    </source>
</evidence>
<keyword evidence="3" id="KW-0132">Cell division</keyword>
<gene>
    <name evidence="12" type="ORF">Cgig2_027650</name>
</gene>
<dbReference type="InterPro" id="IPR012308">
    <property type="entry name" value="DNA_ligase_ATP-dep_N"/>
</dbReference>
<evidence type="ECO:0000256" key="7">
    <source>
        <dbReference type="ARBA" id="ARBA00022840"/>
    </source>
</evidence>
<feature type="domain" description="ATP-dependent DNA ligase family profile" evidence="11">
    <location>
        <begin position="361"/>
        <end position="455"/>
    </location>
</feature>
<dbReference type="GO" id="GO:0005524">
    <property type="term" value="F:ATP binding"/>
    <property type="evidence" value="ECO:0007669"/>
    <property type="project" value="UniProtKB-KW"/>
</dbReference>
<evidence type="ECO:0000259" key="11">
    <source>
        <dbReference type="PROSITE" id="PS50160"/>
    </source>
</evidence>
<dbReference type="CDD" id="cd07969">
    <property type="entry name" value="OBF_DNA_ligase_I"/>
    <property type="match status" value="1"/>
</dbReference>
<keyword evidence="4" id="KW-0235">DNA replication</keyword>
<evidence type="ECO:0000256" key="4">
    <source>
        <dbReference type="ARBA" id="ARBA00022705"/>
    </source>
</evidence>
<dbReference type="GO" id="GO:0051301">
    <property type="term" value="P:cell division"/>
    <property type="evidence" value="ECO:0007669"/>
    <property type="project" value="UniProtKB-KW"/>
</dbReference>
<dbReference type="Gene3D" id="2.40.50.140">
    <property type="entry name" value="Nucleic acid-binding proteins"/>
    <property type="match status" value="1"/>
</dbReference>
<keyword evidence="5" id="KW-0547">Nucleotide-binding</keyword>
<reference evidence="12" key="1">
    <citation type="submission" date="2022-04" db="EMBL/GenBank/DDBJ databases">
        <title>Carnegiea gigantea Genome sequencing and assembly v2.</title>
        <authorList>
            <person name="Copetti D."/>
            <person name="Sanderson M.J."/>
            <person name="Burquez A."/>
            <person name="Wojciechowski M.F."/>
        </authorList>
    </citation>
    <scope>NUCLEOTIDE SEQUENCE</scope>
    <source>
        <strain evidence="12">SGP5-SGP5p</strain>
        <tissue evidence="12">Aerial part</tissue>
    </source>
</reference>
<dbReference type="InterPro" id="IPR012340">
    <property type="entry name" value="NA-bd_OB-fold"/>
</dbReference>
<evidence type="ECO:0000256" key="5">
    <source>
        <dbReference type="ARBA" id="ARBA00022741"/>
    </source>
</evidence>
<evidence type="ECO:0000256" key="2">
    <source>
        <dbReference type="ARBA" id="ARBA00022598"/>
    </source>
</evidence>
<dbReference type="GO" id="GO:0006281">
    <property type="term" value="P:DNA repair"/>
    <property type="evidence" value="ECO:0007669"/>
    <property type="project" value="UniProtKB-KW"/>
</dbReference>
<keyword evidence="2" id="KW-0436">Ligase</keyword>
<dbReference type="PANTHER" id="PTHR45674:SF4">
    <property type="entry name" value="DNA LIGASE 1"/>
    <property type="match status" value="1"/>
</dbReference>
<dbReference type="InterPro" id="IPR050191">
    <property type="entry name" value="ATP-dep_DNA_ligase"/>
</dbReference>
<evidence type="ECO:0000256" key="6">
    <source>
        <dbReference type="ARBA" id="ARBA00022763"/>
    </source>
</evidence>
<accession>A0A9Q1GPJ3</accession>
<dbReference type="PANTHER" id="PTHR45674">
    <property type="entry name" value="DNA LIGASE 1/3 FAMILY MEMBER"/>
    <property type="match status" value="1"/>
</dbReference>
<dbReference type="InterPro" id="IPR036599">
    <property type="entry name" value="DNA_ligase_N_sf"/>
</dbReference>